<feature type="transmembrane region" description="Helical" evidence="1">
    <location>
        <begin position="97"/>
        <end position="117"/>
    </location>
</feature>
<feature type="transmembrane region" description="Helical" evidence="1">
    <location>
        <begin position="47"/>
        <end position="68"/>
    </location>
</feature>
<evidence type="ECO:0000313" key="4">
    <source>
        <dbReference type="Proteomes" id="UP000677228"/>
    </source>
</evidence>
<evidence type="ECO:0000256" key="1">
    <source>
        <dbReference type="SAM" id="Phobius"/>
    </source>
</evidence>
<keyword evidence="1" id="KW-0472">Membrane</keyword>
<name>A0A8S2FPZ5_9BILA</name>
<comment type="caution">
    <text evidence="2">The sequence shown here is derived from an EMBL/GenBank/DDBJ whole genome shotgun (WGS) entry which is preliminary data.</text>
</comment>
<dbReference type="EMBL" id="CAJNOK010035736">
    <property type="protein sequence ID" value="CAF1516209.1"/>
    <property type="molecule type" value="Genomic_DNA"/>
</dbReference>
<keyword evidence="1" id="KW-0812">Transmembrane</keyword>
<protein>
    <submittedName>
        <fullName evidence="2">Uncharacterized protein</fullName>
    </submittedName>
</protein>
<dbReference type="AlphaFoldDB" id="A0A8S2FPZ5"/>
<proteinExistence type="predicted"/>
<sequence>MNSIGSLAWSTDPAYKPTGVGIWCLVSFIPAIIITLMLAMRKHSFKWANYALIAQVILVCFAIIIVGIDGDFIRNSAYVGLSSVTAYTKYQILQAQIAFAVIMMFLGLVYIAIYLYGTRRSKMASGKA</sequence>
<keyword evidence="1" id="KW-1133">Transmembrane helix</keyword>
<dbReference type="Proteomes" id="UP000682733">
    <property type="component" value="Unassembled WGS sequence"/>
</dbReference>
<evidence type="ECO:0000313" key="3">
    <source>
        <dbReference type="EMBL" id="CAF4303602.1"/>
    </source>
</evidence>
<gene>
    <name evidence="2" type="ORF">OVA965_LOCUS37593</name>
    <name evidence="3" type="ORF">TMI583_LOCUS38686</name>
</gene>
<accession>A0A8S2FPZ5</accession>
<dbReference type="EMBL" id="CAJOBA010057841">
    <property type="protein sequence ID" value="CAF4303602.1"/>
    <property type="molecule type" value="Genomic_DNA"/>
</dbReference>
<evidence type="ECO:0000313" key="2">
    <source>
        <dbReference type="EMBL" id="CAF1516209.1"/>
    </source>
</evidence>
<organism evidence="2 4">
    <name type="scientific">Didymodactylos carnosus</name>
    <dbReference type="NCBI Taxonomy" id="1234261"/>
    <lineage>
        <taxon>Eukaryota</taxon>
        <taxon>Metazoa</taxon>
        <taxon>Spiralia</taxon>
        <taxon>Gnathifera</taxon>
        <taxon>Rotifera</taxon>
        <taxon>Eurotatoria</taxon>
        <taxon>Bdelloidea</taxon>
        <taxon>Philodinida</taxon>
        <taxon>Philodinidae</taxon>
        <taxon>Didymodactylos</taxon>
    </lineage>
</organism>
<dbReference type="Proteomes" id="UP000677228">
    <property type="component" value="Unassembled WGS sequence"/>
</dbReference>
<feature type="transmembrane region" description="Helical" evidence="1">
    <location>
        <begin position="20"/>
        <end position="40"/>
    </location>
</feature>
<reference evidence="2" key="1">
    <citation type="submission" date="2021-02" db="EMBL/GenBank/DDBJ databases">
        <authorList>
            <person name="Nowell W R."/>
        </authorList>
    </citation>
    <scope>NUCLEOTIDE SEQUENCE</scope>
</reference>